<feature type="transmembrane region" description="Helical" evidence="1">
    <location>
        <begin position="20"/>
        <end position="37"/>
    </location>
</feature>
<dbReference type="KEGG" id="rix:RO1_13840"/>
<dbReference type="Proteomes" id="UP000008953">
    <property type="component" value="Chromosome"/>
</dbReference>
<keyword evidence="1" id="KW-0812">Transmembrane</keyword>
<keyword evidence="1" id="KW-0472">Membrane</keyword>
<dbReference type="HOGENOM" id="CLU_3332527_0_0_9"/>
<organism evidence="2 3">
    <name type="scientific">Roseburia intestinalis XB6B4</name>
    <dbReference type="NCBI Taxonomy" id="718255"/>
    <lineage>
        <taxon>Bacteria</taxon>
        <taxon>Bacillati</taxon>
        <taxon>Bacillota</taxon>
        <taxon>Clostridia</taxon>
        <taxon>Lachnospirales</taxon>
        <taxon>Lachnospiraceae</taxon>
        <taxon>Roseburia</taxon>
    </lineage>
</organism>
<name>D4KXB9_9FIRM</name>
<dbReference type="PATRIC" id="fig|718255.3.peg.2579"/>
<evidence type="ECO:0000256" key="1">
    <source>
        <dbReference type="SAM" id="Phobius"/>
    </source>
</evidence>
<gene>
    <name evidence="2" type="ORF">RO1_13840</name>
</gene>
<accession>D4KXB9</accession>
<proteinExistence type="predicted"/>
<dbReference type="EMBL" id="FP929050">
    <property type="protein sequence ID" value="CBL12009.1"/>
    <property type="molecule type" value="Genomic_DNA"/>
</dbReference>
<dbReference type="AlphaFoldDB" id="D4KXB9"/>
<evidence type="ECO:0000313" key="3">
    <source>
        <dbReference type="Proteomes" id="UP000008953"/>
    </source>
</evidence>
<evidence type="ECO:0000313" key="2">
    <source>
        <dbReference type="EMBL" id="CBL12009.1"/>
    </source>
</evidence>
<protein>
    <submittedName>
        <fullName evidence="2">Uncharacterized protein</fullName>
    </submittedName>
</protein>
<keyword evidence="1" id="KW-1133">Transmembrane helix</keyword>
<reference evidence="2 3" key="2">
    <citation type="submission" date="2010-03" db="EMBL/GenBank/DDBJ databases">
        <authorList>
            <person name="Pajon A."/>
        </authorList>
    </citation>
    <scope>NUCLEOTIDE SEQUENCE [LARGE SCALE GENOMIC DNA]</scope>
    <source>
        <strain evidence="2 3">XB6B4</strain>
    </source>
</reference>
<reference evidence="2 3" key="1">
    <citation type="submission" date="2010-03" db="EMBL/GenBank/DDBJ databases">
        <title>The genome sequence of Roseburia intestinalis XB6B4.</title>
        <authorList>
            <consortium name="metaHIT consortium -- http://www.metahit.eu/"/>
            <person name="Pajon A."/>
            <person name="Turner K."/>
            <person name="Parkhill J."/>
            <person name="Bernalier A."/>
        </authorList>
    </citation>
    <scope>NUCLEOTIDE SEQUENCE [LARGE SCALE GENOMIC DNA]</scope>
    <source>
        <strain evidence="2 3">XB6B4</strain>
    </source>
</reference>
<sequence>MLSLTEKLPQAQNKKDSNNLLSIVTVFLFGYLQSRVFR</sequence>